<protein>
    <recommendedName>
        <fullName evidence="1">Peptidase A2 domain-containing protein</fullName>
    </recommendedName>
</protein>
<dbReference type="Proteomes" id="UP000176853">
    <property type="component" value="Unassembled WGS sequence"/>
</dbReference>
<dbReference type="PROSITE" id="PS50175">
    <property type="entry name" value="ASP_PROT_RETROV"/>
    <property type="match status" value="1"/>
</dbReference>
<dbReference type="EMBL" id="MEVB01000045">
    <property type="protein sequence ID" value="OGC51377.1"/>
    <property type="molecule type" value="Genomic_DNA"/>
</dbReference>
<dbReference type="GO" id="GO:0004190">
    <property type="term" value="F:aspartic-type endopeptidase activity"/>
    <property type="evidence" value="ECO:0007669"/>
    <property type="project" value="InterPro"/>
</dbReference>
<evidence type="ECO:0000313" key="2">
    <source>
        <dbReference type="EMBL" id="OGC51377.1"/>
    </source>
</evidence>
<evidence type="ECO:0000259" key="1">
    <source>
        <dbReference type="PROSITE" id="PS50175"/>
    </source>
</evidence>
<sequence length="143" mass="16154">MCAVVIDYRLDRFVDKLGREVLVYVPIIDLVLHANRKYSPGLACYLDTGAHYNVFPEEVALASFGMSQKSISKGLELPILGVGGCSATAYGFDVEIIHPYFKFMSKIYFLKNQPFPLLGRVGFMDHFDKITLNEKDKKLELVI</sequence>
<feature type="domain" description="Peptidase A2" evidence="1">
    <location>
        <begin position="42"/>
        <end position="120"/>
    </location>
</feature>
<dbReference type="InterPro" id="IPR001995">
    <property type="entry name" value="Peptidase_A2_cat"/>
</dbReference>
<name>A0A1F4V2H2_UNCKA</name>
<dbReference type="AlphaFoldDB" id="A0A1F4V2H2"/>
<organism evidence="2 3">
    <name type="scientific">candidate division WWE3 bacterium RIFCSPHIGHO2_01_FULL_43_9</name>
    <dbReference type="NCBI Taxonomy" id="1802618"/>
    <lineage>
        <taxon>Bacteria</taxon>
        <taxon>Katanobacteria</taxon>
    </lineage>
</organism>
<accession>A0A1F4V2H2</accession>
<gene>
    <name evidence="2" type="ORF">A2709_02735</name>
</gene>
<reference evidence="2 3" key="1">
    <citation type="journal article" date="2016" name="Nat. Commun.">
        <title>Thousands of microbial genomes shed light on interconnected biogeochemical processes in an aquifer system.</title>
        <authorList>
            <person name="Anantharaman K."/>
            <person name="Brown C.T."/>
            <person name="Hug L.A."/>
            <person name="Sharon I."/>
            <person name="Castelle C.J."/>
            <person name="Probst A.J."/>
            <person name="Thomas B.C."/>
            <person name="Singh A."/>
            <person name="Wilkins M.J."/>
            <person name="Karaoz U."/>
            <person name="Brodie E.L."/>
            <person name="Williams K.H."/>
            <person name="Hubbard S.S."/>
            <person name="Banfield J.F."/>
        </authorList>
    </citation>
    <scope>NUCLEOTIDE SEQUENCE [LARGE SCALE GENOMIC DNA]</scope>
</reference>
<dbReference type="GO" id="GO:0006508">
    <property type="term" value="P:proteolysis"/>
    <property type="evidence" value="ECO:0007669"/>
    <property type="project" value="InterPro"/>
</dbReference>
<evidence type="ECO:0000313" key="3">
    <source>
        <dbReference type="Proteomes" id="UP000176853"/>
    </source>
</evidence>
<proteinExistence type="predicted"/>
<comment type="caution">
    <text evidence="2">The sequence shown here is derived from an EMBL/GenBank/DDBJ whole genome shotgun (WGS) entry which is preliminary data.</text>
</comment>